<dbReference type="RefSeq" id="WP_345639020.1">
    <property type="nucleotide sequence ID" value="NZ_BAABJQ010000049.1"/>
</dbReference>
<dbReference type="Proteomes" id="UP001501570">
    <property type="component" value="Unassembled WGS sequence"/>
</dbReference>
<dbReference type="PANTHER" id="PTHR21240">
    <property type="entry name" value="2-AMINO-3-CARBOXYLMUCONATE-6-SEMIALDEHYDE DECARBOXYLASE"/>
    <property type="match status" value="1"/>
</dbReference>
<evidence type="ECO:0000259" key="2">
    <source>
        <dbReference type="Pfam" id="PF04909"/>
    </source>
</evidence>
<evidence type="ECO:0000313" key="3">
    <source>
        <dbReference type="EMBL" id="GAA5201368.1"/>
    </source>
</evidence>
<sequence>MIIDSHAHLVAPPAFYGYRANLLASGGYYKGNPGISDEALAASAASNVKTMDSVGTDVQLLCPRPFHQMQSEKPDRVVHWWIEANNDLIARTVAMHPTRFAGVAGLPVCAGSPVTEALPELDRAVNELGFVGVSLNPDPYEGRGDSPALDDEYWYPLWERMVELDVPALIHSSGCNNGRESYSEHFVTEESIAILGLLRGDVFARFPGLRIIVSHGGGSVPYQIGRWQAEALSPNLGGDPNGTRFEVRLRQLYFDTVLHNPLSLELLFKTVGADRCLFGTEKPGSGSAINPDTGASFDDLKPVIEAMDFLSGSDREAIFETNARTVFPRLKISG</sequence>
<accession>A0ABP9SRH7</accession>
<dbReference type="SUPFAM" id="SSF51556">
    <property type="entry name" value="Metallo-dependent hydrolases"/>
    <property type="match status" value="1"/>
</dbReference>
<proteinExistence type="predicted"/>
<dbReference type="InterPro" id="IPR006680">
    <property type="entry name" value="Amidohydro-rel"/>
</dbReference>
<evidence type="ECO:0000313" key="4">
    <source>
        <dbReference type="Proteomes" id="UP001501570"/>
    </source>
</evidence>
<dbReference type="InterPro" id="IPR032466">
    <property type="entry name" value="Metal_Hydrolase"/>
</dbReference>
<gene>
    <name evidence="3" type="ORF">GCM10023322_81240</name>
</gene>
<protein>
    <submittedName>
        <fullName evidence="3">Amidohydrolase family protein</fullName>
    </submittedName>
</protein>
<dbReference type="InterPro" id="IPR032465">
    <property type="entry name" value="ACMSD"/>
</dbReference>
<feature type="domain" description="Amidohydrolase-related" evidence="2">
    <location>
        <begin position="3"/>
        <end position="328"/>
    </location>
</feature>
<dbReference type="Gene3D" id="3.20.20.140">
    <property type="entry name" value="Metal-dependent hydrolases"/>
    <property type="match status" value="1"/>
</dbReference>
<keyword evidence="4" id="KW-1185">Reference proteome</keyword>
<dbReference type="PANTHER" id="PTHR21240:SF28">
    <property type="entry name" value="ISO-OROTATE DECARBOXYLASE (EUROFUNG)"/>
    <property type="match status" value="1"/>
</dbReference>
<comment type="caution">
    <text evidence="3">The sequence shown here is derived from an EMBL/GenBank/DDBJ whole genome shotgun (WGS) entry which is preliminary data.</text>
</comment>
<organism evidence="3 4">
    <name type="scientific">Rugosimonospora acidiphila</name>
    <dbReference type="NCBI Taxonomy" id="556531"/>
    <lineage>
        <taxon>Bacteria</taxon>
        <taxon>Bacillati</taxon>
        <taxon>Actinomycetota</taxon>
        <taxon>Actinomycetes</taxon>
        <taxon>Micromonosporales</taxon>
        <taxon>Micromonosporaceae</taxon>
        <taxon>Rugosimonospora</taxon>
    </lineage>
</organism>
<dbReference type="CDD" id="cd01292">
    <property type="entry name" value="metallo-dependent_hydrolases"/>
    <property type="match status" value="1"/>
</dbReference>
<keyword evidence="1" id="KW-0456">Lyase</keyword>
<dbReference type="Pfam" id="PF04909">
    <property type="entry name" value="Amidohydro_2"/>
    <property type="match status" value="1"/>
</dbReference>
<name>A0ABP9SRH7_9ACTN</name>
<reference evidence="4" key="1">
    <citation type="journal article" date="2019" name="Int. J. Syst. Evol. Microbiol.">
        <title>The Global Catalogue of Microorganisms (GCM) 10K type strain sequencing project: providing services to taxonomists for standard genome sequencing and annotation.</title>
        <authorList>
            <consortium name="The Broad Institute Genomics Platform"/>
            <consortium name="The Broad Institute Genome Sequencing Center for Infectious Disease"/>
            <person name="Wu L."/>
            <person name="Ma J."/>
        </authorList>
    </citation>
    <scope>NUCLEOTIDE SEQUENCE [LARGE SCALE GENOMIC DNA]</scope>
    <source>
        <strain evidence="4">JCM 18304</strain>
    </source>
</reference>
<dbReference type="EMBL" id="BAABJQ010000049">
    <property type="protein sequence ID" value="GAA5201368.1"/>
    <property type="molecule type" value="Genomic_DNA"/>
</dbReference>
<evidence type="ECO:0000256" key="1">
    <source>
        <dbReference type="ARBA" id="ARBA00023239"/>
    </source>
</evidence>